<keyword evidence="4 15" id="KW-0132">Cell division</keyword>
<evidence type="ECO:0000256" key="8">
    <source>
        <dbReference type="ARBA" id="ARBA00022776"/>
    </source>
</evidence>
<dbReference type="GO" id="GO:0070531">
    <property type="term" value="C:BRCA1-A complex"/>
    <property type="evidence" value="ECO:0007669"/>
    <property type="project" value="UniProtKB-UniRule"/>
</dbReference>
<dbReference type="GO" id="GO:0045739">
    <property type="term" value="P:positive regulation of DNA repair"/>
    <property type="evidence" value="ECO:0007669"/>
    <property type="project" value="UniProtKB-UniRule"/>
</dbReference>
<dbReference type="EMBL" id="CAXKWB010004391">
    <property type="protein sequence ID" value="CAL4073658.1"/>
    <property type="molecule type" value="Genomic_DNA"/>
</dbReference>
<evidence type="ECO:0000256" key="7">
    <source>
        <dbReference type="ARBA" id="ARBA00022763"/>
    </source>
</evidence>
<evidence type="ECO:0000256" key="5">
    <source>
        <dbReference type="ARBA" id="ARBA00022703"/>
    </source>
</evidence>
<dbReference type="InterPro" id="IPR010358">
    <property type="entry name" value="BRE"/>
</dbReference>
<evidence type="ECO:0000256" key="1">
    <source>
        <dbReference type="ARBA" id="ARBA00004123"/>
    </source>
</evidence>
<comment type="domain">
    <text evidence="15">Contains 2 ubiquitin-conjugating enzyme family-like (UEV-like) regions. These regions lack the critical Cys residues required for ubiquitination but retain the ability to bind ubiquitin.</text>
</comment>
<evidence type="ECO:0000256" key="12">
    <source>
        <dbReference type="ARBA" id="ARBA00023242"/>
    </source>
</evidence>
<evidence type="ECO:0000256" key="13">
    <source>
        <dbReference type="ARBA" id="ARBA00023306"/>
    </source>
</evidence>
<keyword evidence="10 15" id="KW-0156">Chromatin regulator</keyword>
<dbReference type="Pfam" id="PF06113">
    <property type="entry name" value="BRE"/>
    <property type="match status" value="1"/>
</dbReference>
<evidence type="ECO:0000313" key="16">
    <source>
        <dbReference type="EMBL" id="CAL4073658.1"/>
    </source>
</evidence>
<dbReference type="PANTHER" id="PTHR15189:SF7">
    <property type="entry name" value="BRISC AND BRCA1-A COMPLEX MEMBER 2"/>
    <property type="match status" value="1"/>
</dbReference>
<comment type="similarity">
    <text evidence="14 15">Belongs to the BABAM2 family.</text>
</comment>
<evidence type="ECO:0000256" key="6">
    <source>
        <dbReference type="ARBA" id="ARBA00022737"/>
    </source>
</evidence>
<protein>
    <recommendedName>
        <fullName evidence="2 15">BRISC and BRCA1-A complex member 2</fullName>
    </recommendedName>
</protein>
<evidence type="ECO:0000256" key="3">
    <source>
        <dbReference type="ARBA" id="ARBA00022490"/>
    </source>
</evidence>
<dbReference type="GO" id="GO:0007095">
    <property type="term" value="P:mitotic G2 DNA damage checkpoint signaling"/>
    <property type="evidence" value="ECO:0007669"/>
    <property type="project" value="UniProtKB-UniRule"/>
</dbReference>
<dbReference type="GO" id="GO:0051301">
    <property type="term" value="P:cell division"/>
    <property type="evidence" value="ECO:0007669"/>
    <property type="project" value="UniProtKB-UniRule"/>
</dbReference>
<evidence type="ECO:0000256" key="15">
    <source>
        <dbReference type="RuleBase" id="RU368019"/>
    </source>
</evidence>
<evidence type="ECO:0000256" key="14">
    <source>
        <dbReference type="ARBA" id="ARBA00025766"/>
    </source>
</evidence>
<proteinExistence type="inferred from homology"/>
<keyword evidence="12 15" id="KW-0539">Nucleus</keyword>
<dbReference type="GO" id="GO:0006325">
    <property type="term" value="P:chromatin organization"/>
    <property type="evidence" value="ECO:0007669"/>
    <property type="project" value="UniProtKB-UniRule"/>
</dbReference>
<dbReference type="GO" id="GO:0006302">
    <property type="term" value="P:double-strand break repair"/>
    <property type="evidence" value="ECO:0007669"/>
    <property type="project" value="UniProtKB-UniRule"/>
</dbReference>
<evidence type="ECO:0000256" key="9">
    <source>
        <dbReference type="ARBA" id="ARBA00022786"/>
    </source>
</evidence>
<gene>
    <name evidence="16" type="ORF">MNOR_LOCUS9189</name>
</gene>
<evidence type="ECO:0000256" key="2">
    <source>
        <dbReference type="ARBA" id="ARBA00019438"/>
    </source>
</evidence>
<keyword evidence="8 15" id="KW-0498">Mitosis</keyword>
<comment type="caution">
    <text evidence="16">The sequence shown here is derived from an EMBL/GenBank/DDBJ whole genome shotgun (WGS) entry which is preliminary data.</text>
</comment>
<comment type="subunit">
    <text evidence="15">Component of the ARISC complex. Component of the BRCA1-A complex. Component of the BRISC complex. Binds polyubiquitin.</text>
</comment>
<dbReference type="GO" id="GO:0005737">
    <property type="term" value="C:cytoplasm"/>
    <property type="evidence" value="ECO:0007669"/>
    <property type="project" value="UniProtKB-SubCell"/>
</dbReference>
<comment type="subcellular location">
    <subcellularLocation>
        <location evidence="15">Cytoplasm</location>
    </subcellularLocation>
    <subcellularLocation>
        <location evidence="1 15">Nucleus</location>
    </subcellularLocation>
    <text evidence="15">Localizes at sites of DNA damage at double-strand breaks (DSBs).</text>
</comment>
<dbReference type="GO" id="GO:0006915">
    <property type="term" value="P:apoptotic process"/>
    <property type="evidence" value="ECO:0007669"/>
    <property type="project" value="UniProtKB-UniRule"/>
</dbReference>
<comment type="function">
    <text evidence="15">May play a role in homeostasis or cellular differentiation in cells of neural, epithelial and germline origins. May also act as a death receptor-associated anti-apoptotic protein, which inhibits the mitochondrial apoptotic pathway.</text>
</comment>
<sequence>MDNKIAEKYNEALKQISQQIDYIKVKGFPGLCGDLAEIQGNTENFTVWESSQENHRVESLNVTKSSEEIVFKLPFAGTMFTIKLLFHLHEPWMPPDMNFSDQHFFSYITPKILEEDVPSLNAWDYREEDIICQLLSQLLMVYKNYQLERIEEDDVLMFEYQSLIKNLQIGAGDIEVLICGQRASSMVVRLPLNLRDVPPVLVNNNPGLAVCILLITFHDNDGTFTPKLYMSRRVDNLIGGHRTLCLPSVPQGTCLSDYVERVMELLEERVRKSVQRFEIRKQFIAQVLCQFGCAVMEYDAERFYKIVLKFEWQDFHFLAFINLPVQFPTECPSVVLQSLYHLGTKEPVSQPIRDLKFNATWPSEAMVQKIRVAIIDNIASFQNMGKNNS</sequence>
<dbReference type="GO" id="GO:0031593">
    <property type="term" value="F:polyubiquitin modification-dependent protein binding"/>
    <property type="evidence" value="ECO:0007669"/>
    <property type="project" value="UniProtKB-UniRule"/>
</dbReference>
<keyword evidence="17" id="KW-1185">Reference proteome</keyword>
<dbReference type="GO" id="GO:0070552">
    <property type="term" value="C:BRISC complex"/>
    <property type="evidence" value="ECO:0007669"/>
    <property type="project" value="UniProtKB-UniRule"/>
</dbReference>
<name>A0AAV2Q6I3_MEGNR</name>
<dbReference type="PANTHER" id="PTHR15189">
    <property type="entry name" value="BRISC AND BRCA1-A COMPLEX MEMBER 2"/>
    <property type="match status" value="1"/>
</dbReference>
<keyword evidence="11 15" id="KW-0234">DNA repair</keyword>
<evidence type="ECO:0000313" key="17">
    <source>
        <dbReference type="Proteomes" id="UP001497623"/>
    </source>
</evidence>
<dbReference type="Proteomes" id="UP001497623">
    <property type="component" value="Unassembled WGS sequence"/>
</dbReference>
<keyword evidence="6" id="KW-0677">Repeat</keyword>
<keyword evidence="13 15" id="KW-0131">Cell cycle</keyword>
<dbReference type="AlphaFoldDB" id="A0AAV2Q6I3"/>
<organism evidence="16 17">
    <name type="scientific">Meganyctiphanes norvegica</name>
    <name type="common">Northern krill</name>
    <name type="synonym">Thysanopoda norvegica</name>
    <dbReference type="NCBI Taxonomy" id="48144"/>
    <lineage>
        <taxon>Eukaryota</taxon>
        <taxon>Metazoa</taxon>
        <taxon>Ecdysozoa</taxon>
        <taxon>Arthropoda</taxon>
        <taxon>Crustacea</taxon>
        <taxon>Multicrustacea</taxon>
        <taxon>Malacostraca</taxon>
        <taxon>Eumalacostraca</taxon>
        <taxon>Eucarida</taxon>
        <taxon>Euphausiacea</taxon>
        <taxon>Euphausiidae</taxon>
        <taxon>Meganyctiphanes</taxon>
    </lineage>
</organism>
<evidence type="ECO:0000256" key="10">
    <source>
        <dbReference type="ARBA" id="ARBA00022853"/>
    </source>
</evidence>
<evidence type="ECO:0000256" key="11">
    <source>
        <dbReference type="ARBA" id="ARBA00023204"/>
    </source>
</evidence>
<evidence type="ECO:0000256" key="4">
    <source>
        <dbReference type="ARBA" id="ARBA00022618"/>
    </source>
</evidence>
<keyword evidence="5 15" id="KW-0053">Apoptosis</keyword>
<dbReference type="GO" id="GO:0010212">
    <property type="term" value="P:response to ionizing radiation"/>
    <property type="evidence" value="ECO:0007669"/>
    <property type="project" value="UniProtKB-UniRule"/>
</dbReference>
<keyword evidence="9 15" id="KW-0833">Ubl conjugation pathway</keyword>
<reference evidence="16 17" key="1">
    <citation type="submission" date="2024-05" db="EMBL/GenBank/DDBJ databases">
        <authorList>
            <person name="Wallberg A."/>
        </authorList>
    </citation>
    <scope>NUCLEOTIDE SEQUENCE [LARGE SCALE GENOMIC DNA]</scope>
</reference>
<keyword evidence="7 15" id="KW-0227">DNA damage</keyword>
<accession>A0AAV2Q6I3</accession>
<keyword evidence="3 15" id="KW-0963">Cytoplasm</keyword>